<feature type="region of interest" description="Disordered" evidence="1">
    <location>
        <begin position="73"/>
        <end position="148"/>
    </location>
</feature>
<keyword evidence="2" id="KW-1133">Transmembrane helix</keyword>
<reference evidence="4" key="1">
    <citation type="journal article" date="2017" name="Nat. Microbiol.">
        <title>Global analysis of biosynthetic gene clusters reveals vast potential of secondary metabolite production in Penicillium species.</title>
        <authorList>
            <person name="Nielsen J.C."/>
            <person name="Grijseels S."/>
            <person name="Prigent S."/>
            <person name="Ji B."/>
            <person name="Dainat J."/>
            <person name="Nielsen K.F."/>
            <person name="Frisvad J.C."/>
            <person name="Workman M."/>
            <person name="Nielsen J."/>
        </authorList>
    </citation>
    <scope>NUCLEOTIDE SEQUENCE [LARGE SCALE GENOMIC DNA]</scope>
    <source>
        <strain evidence="4">IBT 24891</strain>
    </source>
</reference>
<keyword evidence="2" id="KW-0472">Membrane</keyword>
<proteinExistence type="predicted"/>
<dbReference type="PANTHER" id="PTHR28187">
    <property type="entry name" value="PROTEIN RCR1-RELATED"/>
    <property type="match status" value="1"/>
</dbReference>
<dbReference type="PANTHER" id="PTHR28187:SF1">
    <property type="entry name" value="PROTEIN RCR1-RELATED"/>
    <property type="match status" value="1"/>
</dbReference>
<dbReference type="AlphaFoldDB" id="A0A1V6TD37"/>
<dbReference type="Pfam" id="PF12273">
    <property type="entry name" value="RCR"/>
    <property type="match status" value="1"/>
</dbReference>
<dbReference type="GO" id="GO:0016192">
    <property type="term" value="P:vesicle-mediated transport"/>
    <property type="evidence" value="ECO:0007669"/>
    <property type="project" value="TreeGrafter"/>
</dbReference>
<feature type="compositionally biased region" description="Basic and acidic residues" evidence="1">
    <location>
        <begin position="122"/>
        <end position="131"/>
    </location>
</feature>
<dbReference type="OrthoDB" id="3556830at2759"/>
<accession>A0A1V6TD37</accession>
<protein>
    <submittedName>
        <fullName evidence="3">Uncharacterized protein</fullName>
    </submittedName>
</protein>
<evidence type="ECO:0000256" key="2">
    <source>
        <dbReference type="SAM" id="Phobius"/>
    </source>
</evidence>
<evidence type="ECO:0000313" key="4">
    <source>
        <dbReference type="Proteomes" id="UP000191285"/>
    </source>
</evidence>
<dbReference type="Proteomes" id="UP000191285">
    <property type="component" value="Unassembled WGS sequence"/>
</dbReference>
<keyword evidence="2" id="KW-0812">Transmembrane</keyword>
<evidence type="ECO:0000256" key="1">
    <source>
        <dbReference type="SAM" id="MobiDB-lite"/>
    </source>
</evidence>
<name>A0A1V6TD37_9EURO</name>
<organism evidence="3 4">
    <name type="scientific">Penicillium steckii</name>
    <dbReference type="NCBI Taxonomy" id="303698"/>
    <lineage>
        <taxon>Eukaryota</taxon>
        <taxon>Fungi</taxon>
        <taxon>Dikarya</taxon>
        <taxon>Ascomycota</taxon>
        <taxon>Pezizomycotina</taxon>
        <taxon>Eurotiomycetes</taxon>
        <taxon>Eurotiomycetidae</taxon>
        <taxon>Eurotiales</taxon>
        <taxon>Aspergillaceae</taxon>
        <taxon>Penicillium</taxon>
    </lineage>
</organism>
<keyword evidence="4" id="KW-1185">Reference proteome</keyword>
<feature type="transmembrane region" description="Helical" evidence="2">
    <location>
        <begin position="30"/>
        <end position="51"/>
    </location>
</feature>
<sequence>MASDTTDCPSGYYWGSDGCYRSHWYFWGRWVVLAAIGILILVMISLCTFLARRRRNRGLSPVYGTGWLAPQRQTSQGRNVQGLEMNNRQRRVDTELQNAPPPAYDPQRLPAYTNTTTTTLANDRHDKDELRQNGSHQEEEDISRRTSS</sequence>
<dbReference type="EMBL" id="MLKD01000007">
    <property type="protein sequence ID" value="OQE24257.1"/>
    <property type="molecule type" value="Genomic_DNA"/>
</dbReference>
<gene>
    <name evidence="3" type="ORF">PENSTE_c007G08644</name>
</gene>
<comment type="caution">
    <text evidence="3">The sequence shown here is derived from an EMBL/GenBank/DDBJ whole genome shotgun (WGS) entry which is preliminary data.</text>
</comment>
<evidence type="ECO:0000313" key="3">
    <source>
        <dbReference type="EMBL" id="OQE24257.1"/>
    </source>
</evidence>
<dbReference type="InterPro" id="IPR020999">
    <property type="entry name" value="Chitin_synth_reg_RCR"/>
</dbReference>